<keyword evidence="3" id="KW-0813">Transport</keyword>
<dbReference type="GO" id="GO:0006869">
    <property type="term" value="P:lipid transport"/>
    <property type="evidence" value="ECO:0007669"/>
    <property type="project" value="InterPro"/>
</dbReference>
<comment type="function">
    <text evidence="3">Plant non-specific lipid-transfer proteins transfer phospholipids as well as galactolipids across membranes. May play a role in wax or cutin deposition in the cell walls of expanding epidermal cells and certain secretory tissues.</text>
</comment>
<gene>
    <name evidence="5" type="ORF">SVIM_LOCUS485193</name>
</gene>
<dbReference type="InterPro" id="IPR000528">
    <property type="entry name" value="Plant_nsLTP"/>
</dbReference>
<evidence type="ECO:0000256" key="1">
    <source>
        <dbReference type="ARBA" id="ARBA00009748"/>
    </source>
</evidence>
<dbReference type="SUPFAM" id="SSF47699">
    <property type="entry name" value="Bifunctional inhibitor/lipid-transfer protein/seed storage 2S albumin"/>
    <property type="match status" value="1"/>
</dbReference>
<protein>
    <recommendedName>
        <fullName evidence="3">Non-specific lipid-transfer protein</fullName>
    </recommendedName>
</protein>
<dbReference type="GO" id="GO:0008289">
    <property type="term" value="F:lipid binding"/>
    <property type="evidence" value="ECO:0007669"/>
    <property type="project" value="UniProtKB-KW"/>
</dbReference>
<accession>A0A6N2N9I6</accession>
<dbReference type="EMBL" id="CAADRP010002218">
    <property type="protein sequence ID" value="VFU63632.1"/>
    <property type="molecule type" value="Genomic_DNA"/>
</dbReference>
<keyword evidence="2" id="KW-1015">Disulfide bond</keyword>
<evidence type="ECO:0000256" key="3">
    <source>
        <dbReference type="RuleBase" id="RU000628"/>
    </source>
</evidence>
<feature type="domain" description="Bifunctional inhibitor/plant lipid transfer protein/seed storage helical" evidence="4">
    <location>
        <begin position="25"/>
        <end position="111"/>
    </location>
</feature>
<comment type="similarity">
    <text evidence="1 3">Belongs to the plant LTP family.</text>
</comment>
<reference evidence="5" key="1">
    <citation type="submission" date="2019-03" db="EMBL/GenBank/DDBJ databases">
        <authorList>
            <person name="Mank J."/>
            <person name="Almeida P."/>
        </authorList>
    </citation>
    <scope>NUCLEOTIDE SEQUENCE</scope>
    <source>
        <strain evidence="5">78183</strain>
    </source>
</reference>
<evidence type="ECO:0000256" key="2">
    <source>
        <dbReference type="ARBA" id="ARBA00023157"/>
    </source>
</evidence>
<evidence type="ECO:0000313" key="5">
    <source>
        <dbReference type="EMBL" id="VFU63632.1"/>
    </source>
</evidence>
<dbReference type="PRINTS" id="PR00382">
    <property type="entry name" value="LIPIDTRNSFER"/>
</dbReference>
<proteinExistence type="inferred from homology"/>
<keyword evidence="3" id="KW-0446">Lipid-binding</keyword>
<evidence type="ECO:0000259" key="4">
    <source>
        <dbReference type="SMART" id="SM00499"/>
    </source>
</evidence>
<organism evidence="5">
    <name type="scientific">Salix viminalis</name>
    <name type="common">Common osier</name>
    <name type="synonym">Basket willow</name>
    <dbReference type="NCBI Taxonomy" id="40686"/>
    <lineage>
        <taxon>Eukaryota</taxon>
        <taxon>Viridiplantae</taxon>
        <taxon>Streptophyta</taxon>
        <taxon>Embryophyta</taxon>
        <taxon>Tracheophyta</taxon>
        <taxon>Spermatophyta</taxon>
        <taxon>Magnoliopsida</taxon>
        <taxon>eudicotyledons</taxon>
        <taxon>Gunneridae</taxon>
        <taxon>Pentapetalae</taxon>
        <taxon>rosids</taxon>
        <taxon>fabids</taxon>
        <taxon>Malpighiales</taxon>
        <taxon>Salicaceae</taxon>
        <taxon>Saliceae</taxon>
        <taxon>Salix</taxon>
    </lineage>
</organism>
<name>A0A6N2N9I6_SALVM</name>
<dbReference type="AlphaFoldDB" id="A0A6N2N9I6"/>
<dbReference type="Gene3D" id="1.10.110.10">
    <property type="entry name" value="Plant lipid-transfer and hydrophobic proteins"/>
    <property type="match status" value="1"/>
</dbReference>
<dbReference type="InterPro" id="IPR016140">
    <property type="entry name" value="Bifunc_inhib/LTP/seed_store"/>
</dbReference>
<sequence>MKGAVVSMLPRFSSWLSQQIEAITCGDVDSDLFACVPYLTGKGGDDPPPQCCAGVVKLKNSAVSIADKQAACKCVQAAASRISGIDDAAASSLPAKCNVQIDFPISKDFNCAERLTYHGRTTMKITQRAHLIAETERSLEQKSVGPINKRLGPAKQHLHHSRPEESWAQFKVRSVIKEYLNELARLFALQRYEFVISPSGMRLFGDYMLVVGITE</sequence>
<dbReference type="InterPro" id="IPR036312">
    <property type="entry name" value="Bifun_inhib/LTP/seed_sf"/>
</dbReference>
<dbReference type="CDD" id="cd01960">
    <property type="entry name" value="nsLTP1"/>
    <property type="match status" value="1"/>
</dbReference>
<dbReference type="SMART" id="SM00499">
    <property type="entry name" value="AAI"/>
    <property type="match status" value="1"/>
</dbReference>
<dbReference type="Pfam" id="PF00234">
    <property type="entry name" value="Tryp_alpha_amyl"/>
    <property type="match status" value="1"/>
</dbReference>
<dbReference type="PANTHER" id="PTHR33076">
    <property type="entry name" value="NON-SPECIFIC LIPID-TRANSFER PROTEIN 2-RELATED"/>
    <property type="match status" value="1"/>
</dbReference>